<dbReference type="GO" id="GO:0031415">
    <property type="term" value="C:NatA complex"/>
    <property type="evidence" value="ECO:0007669"/>
    <property type="project" value="TreeGrafter"/>
</dbReference>
<gene>
    <name evidence="5" type="ORF">CVT26_005222</name>
</gene>
<dbReference type="Pfam" id="PF13181">
    <property type="entry name" value="TPR_8"/>
    <property type="match status" value="1"/>
</dbReference>
<accession>A0A409W8L6</accession>
<dbReference type="FunCoup" id="A0A409W8L6">
    <property type="interactions" value="541"/>
</dbReference>
<keyword evidence="1" id="KW-0677">Repeat</keyword>
<sequence>MSKALPKRTPLPSKEASLFKELLTLYETRQLKKGLKTADQILKKFPDHGETLCMKGLVLTHMGRREEGIELVKKGVRLDLTSHICWHVFGLIQKADKNYEEALKSYTQALRFDKENMNLLRDSAQLQTHLRLYENLVETRHFILKVRPNQRQNWIALALAHHLNGNPKEAKAVLDHYQRSLKNVPDYDYEHSETLLYYIIILEELGELSEALSVLDTSAKSRAIVDRTAILEFRARLLSKQGAPEAEEAWRALIEHNADNYSSYRGYLSTLGISLESPSSSSEALAKLEELSTQLPRATAPRRLQLTISSGEDFKKFIRPYIVKNLAKGVPSLFTDIKTLYVDAEKRQVIEDLVESLKTEYAKLSSTTPSDATNAEAEPTTYLWTLYFLAQHYSYLNQPTKALELLEEAITHTPTLPELYLCKGRALKRVGDYLGAAKAVNEARFLDGQDRFINTKCGKYLLRAGMVDEATGILGLFTKKDALSPAADLEDMQSLLFLLESGDSYSRLNKPNMALKRYMSVKKVFDEWEDDQFDFHGYNLRKFTISIYLRLLAWEDTLRAHPAYVKAAIEASKIFVKVNDDPTIVTSLTSTSQLTDAEKKAKKKAKKAAASKAQDDKKAQPSAHDPKDLEPPVPKDDDPEGLKLLGCSDPLEQAAKLLHPLVVLAERTLTGEKSKTANEDGKGKGKQEEVDKNVVKNVEVWIAVYDVAIRRSASLSSWTFRVMVDADCSSLFRFSEKLLQAVGALTRASALSPSHPEVHIRIVDLKQRIAAFPQPPPAPIGPVFTESVSKLLPPDEISMERFNSEYLQRHSGEPAKVLAAARVMKVLDAPIGSVEETVFGVFGEGSQLDISTALSALEFLTSTSSSRVDEFRQRCQAKFELSTAFKAPNDLAQLKEQVLAVPLANQADGPAGVLPEDGAN</sequence>
<dbReference type="InParanoid" id="A0A409W8L6"/>
<feature type="compositionally biased region" description="Basic residues" evidence="4">
    <location>
        <begin position="600"/>
        <end position="609"/>
    </location>
</feature>
<dbReference type="InterPro" id="IPR021183">
    <property type="entry name" value="NatA_aux_su"/>
</dbReference>
<keyword evidence="6" id="KW-1185">Reference proteome</keyword>
<dbReference type="PROSITE" id="PS50005">
    <property type="entry name" value="TPR"/>
    <property type="match status" value="1"/>
</dbReference>
<dbReference type="AlphaFoldDB" id="A0A409W8L6"/>
<dbReference type="FunFam" id="1.25.40.1040:FF:000003">
    <property type="entry name" value="N-terminal acetyltransferase A, auxiliary subunit"/>
    <property type="match status" value="1"/>
</dbReference>
<comment type="caution">
    <text evidence="5">The sequence shown here is derived from an EMBL/GenBank/DDBJ whole genome shotgun (WGS) entry which is preliminary data.</text>
</comment>
<protein>
    <submittedName>
        <fullName evidence="5">Uncharacterized protein</fullName>
    </submittedName>
</protein>
<evidence type="ECO:0000256" key="3">
    <source>
        <dbReference type="PROSITE-ProRule" id="PRU00339"/>
    </source>
</evidence>
<organism evidence="5 6">
    <name type="scientific">Gymnopilus dilepis</name>
    <dbReference type="NCBI Taxonomy" id="231916"/>
    <lineage>
        <taxon>Eukaryota</taxon>
        <taxon>Fungi</taxon>
        <taxon>Dikarya</taxon>
        <taxon>Basidiomycota</taxon>
        <taxon>Agaricomycotina</taxon>
        <taxon>Agaricomycetes</taxon>
        <taxon>Agaricomycetidae</taxon>
        <taxon>Agaricales</taxon>
        <taxon>Agaricineae</taxon>
        <taxon>Hymenogastraceae</taxon>
        <taxon>Gymnopilus</taxon>
    </lineage>
</organism>
<dbReference type="Gene3D" id="1.25.40.1040">
    <property type="match status" value="1"/>
</dbReference>
<dbReference type="SMART" id="SM00028">
    <property type="entry name" value="TPR"/>
    <property type="match status" value="5"/>
</dbReference>
<feature type="region of interest" description="Disordered" evidence="4">
    <location>
        <begin position="591"/>
        <end position="645"/>
    </location>
</feature>
<dbReference type="Proteomes" id="UP000284706">
    <property type="component" value="Unassembled WGS sequence"/>
</dbReference>
<evidence type="ECO:0000313" key="6">
    <source>
        <dbReference type="Proteomes" id="UP000284706"/>
    </source>
</evidence>
<evidence type="ECO:0000256" key="2">
    <source>
        <dbReference type="ARBA" id="ARBA00022803"/>
    </source>
</evidence>
<dbReference type="PIRSF" id="PIRSF000422">
    <property type="entry name" value="N-terminal-AcTrfase-A_aux_su"/>
    <property type="match status" value="1"/>
</dbReference>
<dbReference type="SUPFAM" id="SSF48452">
    <property type="entry name" value="TPR-like"/>
    <property type="match status" value="2"/>
</dbReference>
<feature type="repeat" description="TPR" evidence="3">
    <location>
        <begin position="83"/>
        <end position="116"/>
    </location>
</feature>
<evidence type="ECO:0000313" key="5">
    <source>
        <dbReference type="EMBL" id="PPQ74842.1"/>
    </source>
</evidence>
<dbReference type="InterPro" id="IPR019734">
    <property type="entry name" value="TPR_rpt"/>
</dbReference>
<dbReference type="EMBL" id="NHYE01005309">
    <property type="protein sequence ID" value="PPQ74842.1"/>
    <property type="molecule type" value="Genomic_DNA"/>
</dbReference>
<keyword evidence="2 3" id="KW-0802">TPR repeat</keyword>
<name>A0A409W8L6_9AGAR</name>
<evidence type="ECO:0000256" key="4">
    <source>
        <dbReference type="SAM" id="MobiDB-lite"/>
    </source>
</evidence>
<dbReference type="PANTHER" id="PTHR22767">
    <property type="entry name" value="N-TERMINAL ACETYLTRANSFERASE-RELATED"/>
    <property type="match status" value="1"/>
</dbReference>
<dbReference type="InterPro" id="IPR011990">
    <property type="entry name" value="TPR-like_helical_dom_sf"/>
</dbReference>
<dbReference type="OrthoDB" id="10263032at2759"/>
<dbReference type="STRING" id="231916.A0A409W8L6"/>
<feature type="compositionally biased region" description="Basic and acidic residues" evidence="4">
    <location>
        <begin position="613"/>
        <end position="636"/>
    </location>
</feature>
<reference evidence="5 6" key="1">
    <citation type="journal article" date="2018" name="Evol. Lett.">
        <title>Horizontal gene cluster transfer increased hallucinogenic mushroom diversity.</title>
        <authorList>
            <person name="Reynolds H.T."/>
            <person name="Vijayakumar V."/>
            <person name="Gluck-Thaler E."/>
            <person name="Korotkin H.B."/>
            <person name="Matheny P.B."/>
            <person name="Slot J.C."/>
        </authorList>
    </citation>
    <scope>NUCLEOTIDE SEQUENCE [LARGE SCALE GENOMIC DNA]</scope>
    <source>
        <strain evidence="5 6">SRW20</strain>
    </source>
</reference>
<dbReference type="Gene3D" id="1.25.40.1010">
    <property type="match status" value="1"/>
</dbReference>
<dbReference type="Pfam" id="PF12569">
    <property type="entry name" value="NatA_aux_su"/>
    <property type="match status" value="1"/>
</dbReference>
<evidence type="ECO:0000256" key="1">
    <source>
        <dbReference type="ARBA" id="ARBA00022737"/>
    </source>
</evidence>
<proteinExistence type="predicted"/>
<dbReference type="PANTHER" id="PTHR22767:SF2">
    <property type="entry name" value="N(ALPHA)-ACETYLTRANSFERASE 15_16, ISOFORM A"/>
    <property type="match status" value="1"/>
</dbReference>